<dbReference type="GO" id="GO:0160246">
    <property type="term" value="F:NADPH-iron-sulfur [2Fe-2S] protein oxidoreductase activity"/>
    <property type="evidence" value="ECO:0007669"/>
    <property type="project" value="InterPro"/>
</dbReference>
<dbReference type="SMR" id="B4N4C3"/>
<dbReference type="GO" id="GO:0016651">
    <property type="term" value="F:oxidoreductase activity, acting on NAD(P)H"/>
    <property type="evidence" value="ECO:0007669"/>
    <property type="project" value="UniProtKB-UniRule"/>
</dbReference>
<feature type="binding site" evidence="10">
    <location>
        <position position="129"/>
    </location>
    <ligand>
        <name>FMN</name>
        <dbReference type="ChEBI" id="CHEBI:58210"/>
    </ligand>
</feature>
<dbReference type="SUPFAM" id="SSF63380">
    <property type="entry name" value="Riboflavin synthase domain-like"/>
    <property type="match status" value="1"/>
</dbReference>
<evidence type="ECO:0000259" key="12">
    <source>
        <dbReference type="PROSITE" id="PS51384"/>
    </source>
</evidence>
<dbReference type="FunFam" id="3.40.50.360:FF:000015">
    <property type="entry name" value="NADPH-dependent diflavin oxidoreductase 1"/>
    <property type="match status" value="1"/>
</dbReference>
<evidence type="ECO:0000256" key="3">
    <source>
        <dbReference type="ARBA" id="ARBA00004496"/>
    </source>
</evidence>
<keyword evidence="8 10" id="KW-0521">NADP</keyword>
<evidence type="ECO:0000256" key="7">
    <source>
        <dbReference type="ARBA" id="ARBA00022827"/>
    </source>
</evidence>
<dbReference type="Proteomes" id="UP000007798">
    <property type="component" value="Unassembled WGS sequence"/>
</dbReference>
<dbReference type="InterPro" id="IPR001709">
    <property type="entry name" value="Flavoprot_Pyr_Nucl_cyt_Rdtase"/>
</dbReference>
<keyword evidence="5 10" id="KW-0285">Flavoprotein</keyword>
<keyword evidence="6 10" id="KW-0288">FMN</keyword>
<keyword evidence="7 10" id="KW-0274">FAD</keyword>
<evidence type="ECO:0000256" key="1">
    <source>
        <dbReference type="ARBA" id="ARBA00001917"/>
    </source>
</evidence>
<evidence type="ECO:0000256" key="6">
    <source>
        <dbReference type="ARBA" id="ARBA00022643"/>
    </source>
</evidence>
<protein>
    <recommendedName>
        <fullName evidence="10">NADPH-dependent diflavin oxidoreductase 1</fullName>
        <ecNumber evidence="10">1.18.1.-</ecNumber>
    </recommendedName>
    <alternativeName>
        <fullName evidence="10">NADPH-dependent FMN and FAD-containing oxidoreductase</fullName>
    </alternativeName>
</protein>
<comment type="caution">
    <text evidence="10">Lacks conserved residue(s) required for the propagation of feature annotation.</text>
</comment>
<reference evidence="13 14" key="1">
    <citation type="journal article" date="2007" name="Nature">
        <title>Evolution of genes and genomes on the Drosophila phylogeny.</title>
        <authorList>
            <consortium name="Drosophila 12 Genomes Consortium"/>
            <person name="Clark A.G."/>
            <person name="Eisen M.B."/>
            <person name="Smith D.R."/>
            <person name="Bergman C.M."/>
            <person name="Oliver B."/>
            <person name="Markow T.A."/>
            <person name="Kaufman T.C."/>
            <person name="Kellis M."/>
            <person name="Gelbart W."/>
            <person name="Iyer V.N."/>
            <person name="Pollard D.A."/>
            <person name="Sackton T.B."/>
            <person name="Larracuente A.M."/>
            <person name="Singh N.D."/>
            <person name="Abad J.P."/>
            <person name="Abt D.N."/>
            <person name="Adryan B."/>
            <person name="Aguade M."/>
            <person name="Akashi H."/>
            <person name="Anderson W.W."/>
            <person name="Aquadro C.F."/>
            <person name="Ardell D.H."/>
            <person name="Arguello R."/>
            <person name="Artieri C.G."/>
            <person name="Barbash D.A."/>
            <person name="Barker D."/>
            <person name="Barsanti P."/>
            <person name="Batterham P."/>
            <person name="Batzoglou S."/>
            <person name="Begun D."/>
            <person name="Bhutkar A."/>
            <person name="Blanco E."/>
            <person name="Bosak S.A."/>
            <person name="Bradley R.K."/>
            <person name="Brand A.D."/>
            <person name="Brent M.R."/>
            <person name="Brooks A.N."/>
            <person name="Brown R.H."/>
            <person name="Butlin R.K."/>
            <person name="Caggese C."/>
            <person name="Calvi B.R."/>
            <person name="Bernardo de Carvalho A."/>
            <person name="Caspi A."/>
            <person name="Castrezana S."/>
            <person name="Celniker S.E."/>
            <person name="Chang J.L."/>
            <person name="Chapple C."/>
            <person name="Chatterji S."/>
            <person name="Chinwalla A."/>
            <person name="Civetta A."/>
            <person name="Clifton S.W."/>
            <person name="Comeron J.M."/>
            <person name="Costello J.C."/>
            <person name="Coyne J.A."/>
            <person name="Daub J."/>
            <person name="David R.G."/>
            <person name="Delcher A.L."/>
            <person name="Delehaunty K."/>
            <person name="Do C.B."/>
            <person name="Ebling H."/>
            <person name="Edwards K."/>
            <person name="Eickbush T."/>
            <person name="Evans J.D."/>
            <person name="Filipski A."/>
            <person name="Findeiss S."/>
            <person name="Freyhult E."/>
            <person name="Fulton L."/>
            <person name="Fulton R."/>
            <person name="Garcia A.C."/>
            <person name="Gardiner A."/>
            <person name="Garfield D.A."/>
            <person name="Garvin B.E."/>
            <person name="Gibson G."/>
            <person name="Gilbert D."/>
            <person name="Gnerre S."/>
            <person name="Godfrey J."/>
            <person name="Good R."/>
            <person name="Gotea V."/>
            <person name="Gravely B."/>
            <person name="Greenberg A.J."/>
            <person name="Griffiths-Jones S."/>
            <person name="Gross S."/>
            <person name="Guigo R."/>
            <person name="Gustafson E.A."/>
            <person name="Haerty W."/>
            <person name="Hahn M.W."/>
            <person name="Halligan D.L."/>
            <person name="Halpern A.L."/>
            <person name="Halter G.M."/>
            <person name="Han M.V."/>
            <person name="Heger A."/>
            <person name="Hillier L."/>
            <person name="Hinrichs A.S."/>
            <person name="Holmes I."/>
            <person name="Hoskins R.A."/>
            <person name="Hubisz M.J."/>
            <person name="Hultmark D."/>
            <person name="Huntley M.A."/>
            <person name="Jaffe D.B."/>
            <person name="Jagadeeshan S."/>
            <person name="Jeck W.R."/>
            <person name="Johnson J."/>
            <person name="Jones C.D."/>
            <person name="Jordan W.C."/>
            <person name="Karpen G.H."/>
            <person name="Kataoka E."/>
            <person name="Keightley P.D."/>
            <person name="Kheradpour P."/>
            <person name="Kirkness E.F."/>
            <person name="Koerich L.B."/>
            <person name="Kristiansen K."/>
            <person name="Kudrna D."/>
            <person name="Kulathinal R.J."/>
            <person name="Kumar S."/>
            <person name="Kwok R."/>
            <person name="Lander E."/>
            <person name="Langley C.H."/>
            <person name="Lapoint R."/>
            <person name="Lazzaro B.P."/>
            <person name="Lee S.J."/>
            <person name="Levesque L."/>
            <person name="Li R."/>
            <person name="Lin C.F."/>
            <person name="Lin M.F."/>
            <person name="Lindblad-Toh K."/>
            <person name="Llopart A."/>
            <person name="Long M."/>
            <person name="Low L."/>
            <person name="Lozovsky E."/>
            <person name="Lu J."/>
            <person name="Luo M."/>
            <person name="Machado C.A."/>
            <person name="Makalowski W."/>
            <person name="Marzo M."/>
            <person name="Matsuda M."/>
            <person name="Matzkin L."/>
            <person name="McAllister B."/>
            <person name="McBride C.S."/>
            <person name="McKernan B."/>
            <person name="McKernan K."/>
            <person name="Mendez-Lago M."/>
            <person name="Minx P."/>
            <person name="Mollenhauer M.U."/>
            <person name="Montooth K."/>
            <person name="Mount S.M."/>
            <person name="Mu X."/>
            <person name="Myers E."/>
            <person name="Negre B."/>
            <person name="Newfeld S."/>
            <person name="Nielsen R."/>
            <person name="Noor M.A."/>
            <person name="O'Grady P."/>
            <person name="Pachter L."/>
            <person name="Papaceit M."/>
            <person name="Parisi M.J."/>
            <person name="Parisi M."/>
            <person name="Parts L."/>
            <person name="Pedersen J.S."/>
            <person name="Pesole G."/>
            <person name="Phillippy A.M."/>
            <person name="Ponting C.P."/>
            <person name="Pop M."/>
            <person name="Porcelli D."/>
            <person name="Powell J.R."/>
            <person name="Prohaska S."/>
            <person name="Pruitt K."/>
            <person name="Puig M."/>
            <person name="Quesneville H."/>
            <person name="Ram K.R."/>
            <person name="Rand D."/>
            <person name="Rasmussen M.D."/>
            <person name="Reed L.K."/>
            <person name="Reenan R."/>
            <person name="Reily A."/>
            <person name="Remington K.A."/>
            <person name="Rieger T.T."/>
            <person name="Ritchie M.G."/>
            <person name="Robin C."/>
            <person name="Rogers Y.H."/>
            <person name="Rohde C."/>
            <person name="Rozas J."/>
            <person name="Rubenfield M.J."/>
            <person name="Ruiz A."/>
            <person name="Russo S."/>
            <person name="Salzberg S.L."/>
            <person name="Sanchez-Gracia A."/>
            <person name="Saranga D.J."/>
            <person name="Sato H."/>
            <person name="Schaeffer S.W."/>
            <person name="Schatz M.C."/>
            <person name="Schlenke T."/>
            <person name="Schwartz R."/>
            <person name="Segarra C."/>
            <person name="Singh R.S."/>
            <person name="Sirot L."/>
            <person name="Sirota M."/>
            <person name="Sisneros N.B."/>
            <person name="Smith C.D."/>
            <person name="Smith T.F."/>
            <person name="Spieth J."/>
            <person name="Stage D.E."/>
            <person name="Stark A."/>
            <person name="Stephan W."/>
            <person name="Strausberg R.L."/>
            <person name="Strempel S."/>
            <person name="Sturgill D."/>
            <person name="Sutton G."/>
            <person name="Sutton G.G."/>
            <person name="Tao W."/>
            <person name="Teichmann S."/>
            <person name="Tobari Y.N."/>
            <person name="Tomimura Y."/>
            <person name="Tsolas J.M."/>
            <person name="Valente V.L."/>
            <person name="Venter E."/>
            <person name="Venter J.C."/>
            <person name="Vicario S."/>
            <person name="Vieira F.G."/>
            <person name="Vilella A.J."/>
            <person name="Villasante A."/>
            <person name="Walenz B."/>
            <person name="Wang J."/>
            <person name="Wasserman M."/>
            <person name="Watts T."/>
            <person name="Wilson D."/>
            <person name="Wilson R.K."/>
            <person name="Wing R.A."/>
            <person name="Wolfner M.F."/>
            <person name="Wong A."/>
            <person name="Wong G.K."/>
            <person name="Wu C.I."/>
            <person name="Wu G."/>
            <person name="Yamamoto D."/>
            <person name="Yang H.P."/>
            <person name="Yang S.P."/>
            <person name="Yorke J.A."/>
            <person name="Yoshida K."/>
            <person name="Zdobnov E."/>
            <person name="Zhang P."/>
            <person name="Zhang Y."/>
            <person name="Zimin A.V."/>
            <person name="Baldwin J."/>
            <person name="Abdouelleil A."/>
            <person name="Abdulkadir J."/>
            <person name="Abebe A."/>
            <person name="Abera B."/>
            <person name="Abreu J."/>
            <person name="Acer S.C."/>
            <person name="Aftuck L."/>
            <person name="Alexander A."/>
            <person name="An P."/>
            <person name="Anderson E."/>
            <person name="Anderson S."/>
            <person name="Arachi H."/>
            <person name="Azer M."/>
            <person name="Bachantsang P."/>
            <person name="Barry A."/>
            <person name="Bayul T."/>
            <person name="Berlin A."/>
            <person name="Bessette D."/>
            <person name="Bloom T."/>
            <person name="Blye J."/>
            <person name="Boguslavskiy L."/>
            <person name="Bonnet C."/>
            <person name="Boukhgalter B."/>
            <person name="Bourzgui I."/>
            <person name="Brown A."/>
            <person name="Cahill P."/>
            <person name="Channer S."/>
            <person name="Cheshatsang Y."/>
            <person name="Chuda L."/>
            <person name="Citroen M."/>
            <person name="Collymore A."/>
            <person name="Cooke P."/>
            <person name="Costello M."/>
            <person name="D'Aco K."/>
            <person name="Daza R."/>
            <person name="De Haan G."/>
            <person name="DeGray S."/>
            <person name="DeMaso C."/>
            <person name="Dhargay N."/>
            <person name="Dooley K."/>
            <person name="Dooley E."/>
            <person name="Doricent M."/>
            <person name="Dorje P."/>
            <person name="Dorjee K."/>
            <person name="Dupes A."/>
            <person name="Elong R."/>
            <person name="Falk J."/>
            <person name="Farina A."/>
            <person name="Faro S."/>
            <person name="Ferguson D."/>
            <person name="Fisher S."/>
            <person name="Foley C.D."/>
            <person name="Franke A."/>
            <person name="Friedrich D."/>
            <person name="Gadbois L."/>
            <person name="Gearin G."/>
            <person name="Gearin C.R."/>
            <person name="Giannoukos G."/>
            <person name="Goode T."/>
            <person name="Graham J."/>
            <person name="Grandbois E."/>
            <person name="Grewal S."/>
            <person name="Gyaltsen K."/>
            <person name="Hafez N."/>
            <person name="Hagos B."/>
            <person name="Hall J."/>
            <person name="Henson C."/>
            <person name="Hollinger A."/>
            <person name="Honan T."/>
            <person name="Huard M.D."/>
            <person name="Hughes L."/>
            <person name="Hurhula B."/>
            <person name="Husby M.E."/>
            <person name="Kamat A."/>
            <person name="Kanga B."/>
            <person name="Kashin S."/>
            <person name="Khazanovich D."/>
            <person name="Kisner P."/>
            <person name="Lance K."/>
            <person name="Lara M."/>
            <person name="Lee W."/>
            <person name="Lennon N."/>
            <person name="Letendre F."/>
            <person name="LeVine R."/>
            <person name="Lipovsky A."/>
            <person name="Liu X."/>
            <person name="Liu J."/>
            <person name="Liu S."/>
            <person name="Lokyitsang T."/>
            <person name="Lokyitsang Y."/>
            <person name="Lubonja R."/>
            <person name="Lui A."/>
            <person name="MacDonald P."/>
            <person name="Magnisalis V."/>
            <person name="Maru K."/>
            <person name="Matthews C."/>
            <person name="McCusker W."/>
            <person name="McDonough S."/>
            <person name="Mehta T."/>
            <person name="Meldrim J."/>
            <person name="Meneus L."/>
            <person name="Mihai O."/>
            <person name="Mihalev A."/>
            <person name="Mihova T."/>
            <person name="Mittelman R."/>
            <person name="Mlenga V."/>
            <person name="Montmayeur A."/>
            <person name="Mulrain L."/>
            <person name="Navidi A."/>
            <person name="Naylor J."/>
            <person name="Negash T."/>
            <person name="Nguyen T."/>
            <person name="Nguyen N."/>
            <person name="Nicol R."/>
            <person name="Norbu C."/>
            <person name="Norbu N."/>
            <person name="Novod N."/>
            <person name="O'Neill B."/>
            <person name="Osman S."/>
            <person name="Markiewicz E."/>
            <person name="Oyono O.L."/>
            <person name="Patti C."/>
            <person name="Phunkhang P."/>
            <person name="Pierre F."/>
            <person name="Priest M."/>
            <person name="Raghuraman S."/>
            <person name="Rege F."/>
            <person name="Reyes R."/>
            <person name="Rise C."/>
            <person name="Rogov P."/>
            <person name="Ross K."/>
            <person name="Ryan E."/>
            <person name="Settipalli S."/>
            <person name="Shea T."/>
            <person name="Sherpa N."/>
            <person name="Shi L."/>
            <person name="Shih D."/>
            <person name="Sparrow T."/>
            <person name="Spaulding J."/>
            <person name="Stalker J."/>
            <person name="Stange-Thomann N."/>
            <person name="Stavropoulos S."/>
            <person name="Stone C."/>
            <person name="Strader C."/>
            <person name="Tesfaye S."/>
            <person name="Thomson T."/>
            <person name="Thoulutsang Y."/>
            <person name="Thoulutsang D."/>
            <person name="Topham K."/>
            <person name="Topping I."/>
            <person name="Tsamla T."/>
            <person name="Vassiliev H."/>
            <person name="Vo A."/>
            <person name="Wangchuk T."/>
            <person name="Wangdi T."/>
            <person name="Weiand M."/>
            <person name="Wilkinson J."/>
            <person name="Wilson A."/>
            <person name="Yadav S."/>
            <person name="Young G."/>
            <person name="Yu Q."/>
            <person name="Zembek L."/>
            <person name="Zhong D."/>
            <person name="Zimmer A."/>
            <person name="Zwirko Z."/>
            <person name="Jaffe D.B."/>
            <person name="Alvarez P."/>
            <person name="Brockman W."/>
            <person name="Butler J."/>
            <person name="Chin C."/>
            <person name="Gnerre S."/>
            <person name="Grabherr M."/>
            <person name="Kleber M."/>
            <person name="Mauceli E."/>
            <person name="MacCallum I."/>
        </authorList>
    </citation>
    <scope>NUCLEOTIDE SEQUENCE [LARGE SCALE GENOMIC DNA]</scope>
    <source>
        <strain evidence="14">Tucson 14030-0811.24</strain>
    </source>
</reference>
<comment type="function">
    <text evidence="10">NADPH-dependent reductase which is a central component of the cytosolic iron-sulfur (Fe-S) protein assembly (CIA) machinery. Transfers electrons from NADPH via its FAD and FMN prosthetic groups to the [2Fe-2S] cluster of the anamorsin/DRE2 homolog, another key component of the CIA machinery. In turn, this reduced cluster provides electrons for assembly of cytosolic iron-sulfur cluster proteins.</text>
</comment>
<dbReference type="GO" id="GO:0050661">
    <property type="term" value="F:NADP binding"/>
    <property type="evidence" value="ECO:0007669"/>
    <property type="project" value="UniProtKB-UniRule"/>
</dbReference>
<dbReference type="Pfam" id="PF00175">
    <property type="entry name" value="NAD_binding_1"/>
    <property type="match status" value="1"/>
</dbReference>
<feature type="domain" description="Flavodoxin-like" evidence="11">
    <location>
        <begin position="3"/>
        <end position="147"/>
    </location>
</feature>
<dbReference type="InterPro" id="IPR003097">
    <property type="entry name" value="CysJ-like_FAD-binding"/>
</dbReference>
<dbReference type="InterPro" id="IPR023173">
    <property type="entry name" value="NADPH_Cyt_P450_Rdtase_alpha"/>
</dbReference>
<dbReference type="PhylomeDB" id="B4N4C3"/>
<dbReference type="InterPro" id="IPR039261">
    <property type="entry name" value="FNR_nucleotide-bd"/>
</dbReference>
<comment type="similarity">
    <text evidence="10">In the C-terminal section; belongs to the flavoprotein pyridine nucleotide cytochrome reductase family.</text>
</comment>
<comment type="catalytic activity">
    <reaction evidence="10">
        <text>2 oxidized [2Fe-2S]-[protein] + NADPH = 2 reduced [2Fe-2S]-[protein] + NADP(+) + H(+)</text>
        <dbReference type="Rhea" id="RHEA:67716"/>
        <dbReference type="Rhea" id="RHEA-COMP:17327"/>
        <dbReference type="Rhea" id="RHEA-COMP:17328"/>
        <dbReference type="ChEBI" id="CHEBI:15378"/>
        <dbReference type="ChEBI" id="CHEBI:33737"/>
        <dbReference type="ChEBI" id="CHEBI:33738"/>
        <dbReference type="ChEBI" id="CHEBI:57783"/>
        <dbReference type="ChEBI" id="CHEBI:58349"/>
    </reaction>
</comment>
<dbReference type="PRINTS" id="PR00371">
    <property type="entry name" value="FPNCR"/>
</dbReference>
<sequence length="584" mass="66367">MRLLILYASQTGTAQDVAEQIWRESRQWGFAGPVVSIEDYDIQQLVGEHLVVFVVATTGDGVEPDTMKQAWRFLLKRSLPKTSLMHMQYACLGLGDSSYTKFNFAAKKLDKRLQNLGAVPVCPLGLCDDQHDYGYLGASLPWIEGLWISLKSTLGLGKRNQSLAVNKYLLERDSSPQVQLQDHENKLLWNQKHVSHNFVLEENSRTTPENHFQDVRLLRLVNESPDQILTWQPGDIVELQPHNSMENVEKFFEILSEYNLGFGPATVVRVTQSHSDLVLPQAYASSISLRNAAKYVWDLCARPRQRFFEVLAQNCTDEMEQTKLLEFSTAVGLEDLISYVNRPRRWILEVLQDFPNATARLTLEQLFEMMPLIQTRSFSIASDSSTRSLDLLVAVVQYKTILQSPRLGLCSNWMKNLPSGIIIKGAIKPATMTWPKDLTTPMILVATGTGIAPLRCLLQQRAHAKIAEGCEIGPLVVFFGCRNKTSDFHFEDDFNKWLEVGLIESHFAFSRDGADKVYVQHLIKQQKEHISDLIKKQNASVYVVGSSNSMPKSVKEAFIESLDGDSDYIDEMIKRRRYQEETWS</sequence>
<dbReference type="EC" id="1.18.1.-" evidence="10"/>
<feature type="binding site" evidence="10">
    <location>
        <position position="344"/>
    </location>
    <ligand>
        <name>FAD</name>
        <dbReference type="ChEBI" id="CHEBI:57692"/>
    </ligand>
</feature>
<dbReference type="FunFam" id="3.40.50.80:FF:000032">
    <property type="entry name" value="NADPH-dependent diflavin oxidoreductase 1"/>
    <property type="match status" value="1"/>
</dbReference>
<dbReference type="InterPro" id="IPR017938">
    <property type="entry name" value="Riboflavin_synthase-like_b-brl"/>
</dbReference>
<dbReference type="PROSITE" id="PS51384">
    <property type="entry name" value="FAD_FR"/>
    <property type="match status" value="1"/>
</dbReference>
<dbReference type="PANTHER" id="PTHR19384:SF10">
    <property type="entry name" value="NADPH-DEPENDENT DIFLAVIN OXIDOREDUCTASE 1"/>
    <property type="match status" value="1"/>
</dbReference>
<dbReference type="PRINTS" id="PR00369">
    <property type="entry name" value="FLAVODOXIN"/>
</dbReference>
<dbReference type="GO" id="GO:0016226">
    <property type="term" value="P:iron-sulfur cluster assembly"/>
    <property type="evidence" value="ECO:0007669"/>
    <property type="project" value="UniProtKB-UniRule"/>
</dbReference>
<evidence type="ECO:0000256" key="2">
    <source>
        <dbReference type="ARBA" id="ARBA00001974"/>
    </source>
</evidence>
<dbReference type="FunCoup" id="B4N4C3">
    <property type="interactions" value="1486"/>
</dbReference>
<name>B4N4C3_DROWI</name>
<organism evidence="13 14">
    <name type="scientific">Drosophila willistoni</name>
    <name type="common">Fruit fly</name>
    <dbReference type="NCBI Taxonomy" id="7260"/>
    <lineage>
        <taxon>Eukaryota</taxon>
        <taxon>Metazoa</taxon>
        <taxon>Ecdysozoa</taxon>
        <taxon>Arthropoda</taxon>
        <taxon>Hexapoda</taxon>
        <taxon>Insecta</taxon>
        <taxon>Pterygota</taxon>
        <taxon>Neoptera</taxon>
        <taxon>Endopterygota</taxon>
        <taxon>Diptera</taxon>
        <taxon>Brachycera</taxon>
        <taxon>Muscomorpha</taxon>
        <taxon>Ephydroidea</taxon>
        <taxon>Drosophilidae</taxon>
        <taxon>Drosophila</taxon>
        <taxon>Sophophora</taxon>
    </lineage>
</organism>
<keyword evidence="9 10" id="KW-0560">Oxidoreductase</keyword>
<dbReference type="SUPFAM" id="SSF52343">
    <property type="entry name" value="Ferredoxin reductase-like, C-terminal NADP-linked domain"/>
    <property type="match status" value="1"/>
</dbReference>
<comment type="similarity">
    <text evidence="10">Belongs to the NADPH-dependent diflavin oxidoreductase NDOR1 family.</text>
</comment>
<feature type="binding site" evidence="10">
    <location>
        <begin position="94"/>
        <end position="103"/>
    </location>
    <ligand>
        <name>FMN</name>
        <dbReference type="ChEBI" id="CHEBI:58210"/>
    </ligand>
</feature>
<feature type="binding site" evidence="10">
    <location>
        <begin position="376"/>
        <end position="379"/>
    </location>
    <ligand>
        <name>FAD</name>
        <dbReference type="ChEBI" id="CHEBI:57692"/>
    </ligand>
</feature>
<dbReference type="InterPro" id="IPR001433">
    <property type="entry name" value="OxRdtase_FAD/NAD-bd"/>
</dbReference>
<dbReference type="OrthoDB" id="1856718at2759"/>
<evidence type="ECO:0000256" key="10">
    <source>
        <dbReference type="HAMAP-Rule" id="MF_03178"/>
    </source>
</evidence>
<evidence type="ECO:0000313" key="14">
    <source>
        <dbReference type="Proteomes" id="UP000007798"/>
    </source>
</evidence>
<dbReference type="AlphaFoldDB" id="B4N4C3"/>
<comment type="cofactor">
    <cofactor evidence="1 10">
        <name>FMN</name>
        <dbReference type="ChEBI" id="CHEBI:58210"/>
    </cofactor>
</comment>
<feature type="binding site" evidence="10">
    <location>
        <begin position="516"/>
        <end position="520"/>
    </location>
    <ligand>
        <name>NADP(+)</name>
        <dbReference type="ChEBI" id="CHEBI:58349"/>
    </ligand>
</feature>
<keyword evidence="14" id="KW-1185">Reference proteome</keyword>
<evidence type="ECO:0000256" key="5">
    <source>
        <dbReference type="ARBA" id="ARBA00022630"/>
    </source>
</evidence>
<feature type="binding site" evidence="10">
    <location>
        <begin position="9"/>
        <end position="14"/>
    </location>
    <ligand>
        <name>FMN</name>
        <dbReference type="ChEBI" id="CHEBI:58210"/>
    </ligand>
</feature>
<feature type="binding site" evidence="10">
    <location>
        <position position="583"/>
    </location>
    <ligand>
        <name>FAD</name>
        <dbReference type="ChEBI" id="CHEBI:57692"/>
    </ligand>
</feature>
<dbReference type="Pfam" id="PF00258">
    <property type="entry name" value="Flavodoxin_1"/>
    <property type="match status" value="1"/>
</dbReference>
<feature type="binding site" evidence="10">
    <location>
        <position position="449"/>
    </location>
    <ligand>
        <name>NADP(+)</name>
        <dbReference type="ChEBI" id="CHEBI:58349"/>
    </ligand>
</feature>
<dbReference type="EMBL" id="CH964095">
    <property type="protein sequence ID" value="EDW78997.1"/>
    <property type="molecule type" value="Genomic_DNA"/>
</dbReference>
<dbReference type="InterPro" id="IPR017927">
    <property type="entry name" value="FAD-bd_FR_type"/>
</dbReference>
<evidence type="ECO:0000256" key="8">
    <source>
        <dbReference type="ARBA" id="ARBA00022857"/>
    </source>
</evidence>
<feature type="binding site" evidence="10">
    <location>
        <begin position="408"/>
        <end position="411"/>
    </location>
    <ligand>
        <name>FAD</name>
        <dbReference type="ChEBI" id="CHEBI:57692"/>
    </ligand>
</feature>
<dbReference type="PANTHER" id="PTHR19384">
    <property type="entry name" value="NITRIC OXIDE SYNTHASE-RELATED"/>
    <property type="match status" value="1"/>
</dbReference>
<dbReference type="Gene3D" id="3.40.50.360">
    <property type="match status" value="1"/>
</dbReference>
<dbReference type="Gene3D" id="1.20.990.10">
    <property type="entry name" value="NADPH-cytochrome p450 Reductase, Chain A, domain 3"/>
    <property type="match status" value="1"/>
</dbReference>
<evidence type="ECO:0000256" key="4">
    <source>
        <dbReference type="ARBA" id="ARBA00022490"/>
    </source>
</evidence>
<evidence type="ECO:0000259" key="11">
    <source>
        <dbReference type="PROSITE" id="PS50902"/>
    </source>
</evidence>
<dbReference type="STRING" id="7260.B4N4C3"/>
<feature type="binding site" evidence="10">
    <location>
        <begin position="510"/>
        <end position="511"/>
    </location>
    <ligand>
        <name>NADP(+)</name>
        <dbReference type="ChEBI" id="CHEBI:58349"/>
    </ligand>
</feature>
<dbReference type="Gene3D" id="2.40.30.10">
    <property type="entry name" value="Translation factors"/>
    <property type="match status" value="1"/>
</dbReference>
<dbReference type="InterPro" id="IPR029039">
    <property type="entry name" value="Flavoprotein-like_sf"/>
</dbReference>
<evidence type="ECO:0000313" key="13">
    <source>
        <dbReference type="EMBL" id="EDW78997.1"/>
    </source>
</evidence>
<dbReference type="OMA" id="DIMSIPR"/>
<dbReference type="Pfam" id="PF00667">
    <property type="entry name" value="FAD_binding_1"/>
    <property type="match status" value="1"/>
</dbReference>
<feature type="binding site" evidence="10">
    <location>
        <begin position="56"/>
        <end position="59"/>
    </location>
    <ligand>
        <name>FMN</name>
        <dbReference type="ChEBI" id="CHEBI:58210"/>
    </ligand>
</feature>
<dbReference type="GO" id="GO:0050660">
    <property type="term" value="F:flavin adenine dinucleotide binding"/>
    <property type="evidence" value="ECO:0007669"/>
    <property type="project" value="UniProtKB-UniRule"/>
</dbReference>
<dbReference type="HOGENOM" id="CLU_001570_17_6_1"/>
<dbReference type="GO" id="GO:0005634">
    <property type="term" value="C:nucleus"/>
    <property type="evidence" value="ECO:0007669"/>
    <property type="project" value="UniProtKB-ARBA"/>
</dbReference>
<dbReference type="InterPro" id="IPR001094">
    <property type="entry name" value="Flavdoxin-like"/>
</dbReference>
<comment type="subcellular location">
    <subcellularLocation>
        <location evidence="3 10">Cytoplasm</location>
    </subcellularLocation>
</comment>
<accession>B4N4C3</accession>
<dbReference type="GO" id="GO:0010181">
    <property type="term" value="F:FMN binding"/>
    <property type="evidence" value="ECO:0007669"/>
    <property type="project" value="UniProtKB-UniRule"/>
</dbReference>
<dbReference type="InterPro" id="IPR028879">
    <property type="entry name" value="NDOR1"/>
</dbReference>
<dbReference type="SUPFAM" id="SSF52218">
    <property type="entry name" value="Flavoproteins"/>
    <property type="match status" value="1"/>
</dbReference>
<proteinExistence type="inferred from homology"/>
<dbReference type="eggNOG" id="KOG1159">
    <property type="taxonomic scope" value="Eukaryota"/>
</dbReference>
<dbReference type="InParanoid" id="B4N4C3"/>
<dbReference type="KEGG" id="dwi:6645229"/>
<dbReference type="Gene3D" id="3.40.50.80">
    <property type="entry name" value="Nucleotide-binding domain of ferredoxin-NADP reductase (FNR) module"/>
    <property type="match status" value="1"/>
</dbReference>
<dbReference type="GO" id="GO:0005829">
    <property type="term" value="C:cytosol"/>
    <property type="evidence" value="ECO:0007669"/>
    <property type="project" value="TreeGrafter"/>
</dbReference>
<dbReference type="PROSITE" id="PS50902">
    <property type="entry name" value="FLAVODOXIN_LIKE"/>
    <property type="match status" value="1"/>
</dbReference>
<evidence type="ECO:0000256" key="9">
    <source>
        <dbReference type="ARBA" id="ARBA00023002"/>
    </source>
</evidence>
<comment type="cofactor">
    <cofactor evidence="2 10">
        <name>FAD</name>
        <dbReference type="ChEBI" id="CHEBI:57692"/>
    </cofactor>
</comment>
<dbReference type="HAMAP" id="MF_03178">
    <property type="entry name" value="NDOR1"/>
    <property type="match status" value="1"/>
</dbReference>
<gene>
    <name evidence="13" type="primary">Dwil\GK10860</name>
    <name evidence="13" type="ORF">Dwil_GK10860</name>
</gene>
<comment type="similarity">
    <text evidence="10">In the N-terminal section; belongs to the flavodoxin family.</text>
</comment>
<keyword evidence="4 10" id="KW-0963">Cytoplasm</keyword>
<feature type="domain" description="FAD-binding FR-type" evidence="12">
    <location>
        <begin position="193"/>
        <end position="442"/>
    </location>
</feature>
<dbReference type="InterPro" id="IPR008254">
    <property type="entry name" value="Flavodoxin/NO_synth"/>
</dbReference>